<keyword evidence="2" id="KW-0808">Transferase</keyword>
<dbReference type="Pfam" id="PF08241">
    <property type="entry name" value="Methyltransf_11"/>
    <property type="match status" value="1"/>
</dbReference>
<dbReference type="InterPro" id="IPR051052">
    <property type="entry name" value="Diverse_substrate_MTase"/>
</dbReference>
<protein>
    <submittedName>
        <fullName evidence="2">S-adenosyl-L-methionine-dependent methyltransferase</fullName>
    </submittedName>
</protein>
<comment type="caution">
    <text evidence="2">The sequence shown here is derived from an EMBL/GenBank/DDBJ whole genome shotgun (WGS) entry which is preliminary data.</text>
</comment>
<evidence type="ECO:0000259" key="1">
    <source>
        <dbReference type="Pfam" id="PF08241"/>
    </source>
</evidence>
<accession>A0AA39TYA7</accession>
<dbReference type="AlphaFoldDB" id="A0AA39TYA7"/>
<dbReference type="PANTHER" id="PTHR44942">
    <property type="entry name" value="METHYLTRANSF_11 DOMAIN-CONTAINING PROTEIN"/>
    <property type="match status" value="1"/>
</dbReference>
<dbReference type="InterPro" id="IPR013216">
    <property type="entry name" value="Methyltransf_11"/>
</dbReference>
<gene>
    <name evidence="2" type="ORF">B0T14DRAFT_439452</name>
</gene>
<dbReference type="Gene3D" id="3.40.50.150">
    <property type="entry name" value="Vaccinia Virus protein VP39"/>
    <property type="match status" value="1"/>
</dbReference>
<reference evidence="2" key="1">
    <citation type="submission" date="2023-06" db="EMBL/GenBank/DDBJ databases">
        <title>Genome-scale phylogeny and comparative genomics of the fungal order Sordariales.</title>
        <authorList>
            <consortium name="Lawrence Berkeley National Laboratory"/>
            <person name="Hensen N."/>
            <person name="Bonometti L."/>
            <person name="Westerberg I."/>
            <person name="Brannstrom I.O."/>
            <person name="Guillou S."/>
            <person name="Cros-Aarteil S."/>
            <person name="Calhoun S."/>
            <person name="Haridas S."/>
            <person name="Kuo A."/>
            <person name="Mondo S."/>
            <person name="Pangilinan J."/>
            <person name="Riley R."/>
            <person name="Labutti K."/>
            <person name="Andreopoulos B."/>
            <person name="Lipzen A."/>
            <person name="Chen C."/>
            <person name="Yanf M."/>
            <person name="Daum C."/>
            <person name="Ng V."/>
            <person name="Clum A."/>
            <person name="Steindorff A."/>
            <person name="Ohm R."/>
            <person name="Martin F."/>
            <person name="Silar P."/>
            <person name="Natvig D."/>
            <person name="Lalanne C."/>
            <person name="Gautier V."/>
            <person name="Ament-Velasquez S.L."/>
            <person name="Kruys A."/>
            <person name="Hutchinson M.I."/>
            <person name="Powell A.J."/>
            <person name="Barry K."/>
            <person name="Miller A.N."/>
            <person name="Grigoriev I.V."/>
            <person name="Debuchy R."/>
            <person name="Gladieux P."/>
            <person name="Thoren M.H."/>
            <person name="Johannesson H."/>
        </authorList>
    </citation>
    <scope>NUCLEOTIDE SEQUENCE</scope>
    <source>
        <strain evidence="2">CBS 606.72</strain>
    </source>
</reference>
<sequence>MTGGKETTFRAFTSQQGSDYAQYRHDYHPRLYNAVIDHHKATGGQFDALLDVGCGPGIAVRSLAPLFEYATAIDPSAGMIESALAIDNPSAKSGPIRFAVSSAEFLGADLSPPIPDASIDLLTAATAAHWFDMSKFWPRAAEVVKPGGTVAIWCAVGICISPTTANHERVQAAIDNFDVLLEDYIVAGNRISRSEYVDLPLPWTVEPPVSEFDRDSFVRKEWGQREGLEPGEEFYNVTTAGLGMLEKVMGTSSPVIRWREANPEKAGTEEDVVKMTRREIEEAFRDAGVEKGKEDLRAGVKGVLLLAKRK</sequence>
<dbReference type="Proteomes" id="UP001175000">
    <property type="component" value="Unassembled WGS sequence"/>
</dbReference>
<dbReference type="GO" id="GO:0032259">
    <property type="term" value="P:methylation"/>
    <property type="evidence" value="ECO:0007669"/>
    <property type="project" value="UniProtKB-KW"/>
</dbReference>
<feature type="domain" description="Methyltransferase type 11" evidence="1">
    <location>
        <begin position="50"/>
        <end position="152"/>
    </location>
</feature>
<evidence type="ECO:0000313" key="2">
    <source>
        <dbReference type="EMBL" id="KAK0611693.1"/>
    </source>
</evidence>
<organism evidence="2 3">
    <name type="scientific">Immersiella caudata</name>
    <dbReference type="NCBI Taxonomy" id="314043"/>
    <lineage>
        <taxon>Eukaryota</taxon>
        <taxon>Fungi</taxon>
        <taxon>Dikarya</taxon>
        <taxon>Ascomycota</taxon>
        <taxon>Pezizomycotina</taxon>
        <taxon>Sordariomycetes</taxon>
        <taxon>Sordariomycetidae</taxon>
        <taxon>Sordariales</taxon>
        <taxon>Lasiosphaeriaceae</taxon>
        <taxon>Immersiella</taxon>
    </lineage>
</organism>
<keyword evidence="3" id="KW-1185">Reference proteome</keyword>
<evidence type="ECO:0000313" key="3">
    <source>
        <dbReference type="Proteomes" id="UP001175000"/>
    </source>
</evidence>
<dbReference type="CDD" id="cd02440">
    <property type="entry name" value="AdoMet_MTases"/>
    <property type="match status" value="1"/>
</dbReference>
<dbReference type="PANTHER" id="PTHR44942:SF10">
    <property type="entry name" value="METHYLTRANSFERASE TYPE 11 DOMAIN-CONTAINING PROTEIN"/>
    <property type="match status" value="1"/>
</dbReference>
<dbReference type="SUPFAM" id="SSF53335">
    <property type="entry name" value="S-adenosyl-L-methionine-dependent methyltransferases"/>
    <property type="match status" value="1"/>
</dbReference>
<dbReference type="EMBL" id="JAULSU010000007">
    <property type="protein sequence ID" value="KAK0611693.1"/>
    <property type="molecule type" value="Genomic_DNA"/>
</dbReference>
<proteinExistence type="predicted"/>
<keyword evidence="2" id="KW-0489">Methyltransferase</keyword>
<dbReference type="GO" id="GO:0008757">
    <property type="term" value="F:S-adenosylmethionine-dependent methyltransferase activity"/>
    <property type="evidence" value="ECO:0007669"/>
    <property type="project" value="InterPro"/>
</dbReference>
<dbReference type="InterPro" id="IPR029063">
    <property type="entry name" value="SAM-dependent_MTases_sf"/>
</dbReference>
<name>A0AA39TYA7_9PEZI</name>